<dbReference type="AlphaFoldDB" id="A0A521FYK5"/>
<comment type="caution">
    <text evidence="2">The sequence shown here is derived from an EMBL/GenBank/DDBJ whole genome shotgun (WGS) entry which is preliminary data.</text>
</comment>
<feature type="domain" description="Sulfatase-modifying factor enzyme-like" evidence="1">
    <location>
        <begin position="28"/>
        <end position="200"/>
    </location>
</feature>
<proteinExistence type="predicted"/>
<dbReference type="EMBL" id="NQJD01000056">
    <property type="protein sequence ID" value="TAA73830.1"/>
    <property type="molecule type" value="Genomic_DNA"/>
</dbReference>
<sequence>MTDADFVSRYVEKYWLLKDKLRNGDSGPVMIRLPGGRFQMGDIQGIGDSDERPVHEVELDSFAISRYPVTFFKYGAFCTAMNRSKPKDDGLGLGHRPVINVSWQDANEYCQWLSKETGHTYRLPTEAEWEYACRAGSSSVYCFGDEEEQLDDYAWDARKSDGQIHTVGKKKCNGWGLHDMHGNVWEWCIDWYQGYYYVNKSGAESDSH</sequence>
<gene>
    <name evidence="2" type="ORF">CDV28_1562</name>
</gene>
<dbReference type="InterPro" id="IPR051043">
    <property type="entry name" value="Sulfatase_Mod_Factor_Kinase"/>
</dbReference>
<dbReference type="PANTHER" id="PTHR23150">
    <property type="entry name" value="SULFATASE MODIFYING FACTOR 1, 2"/>
    <property type="match status" value="1"/>
</dbReference>
<accession>A0A521FYK5</accession>
<dbReference type="PANTHER" id="PTHR23150:SF19">
    <property type="entry name" value="FORMYLGLYCINE-GENERATING ENZYME"/>
    <property type="match status" value="1"/>
</dbReference>
<dbReference type="InterPro" id="IPR005532">
    <property type="entry name" value="SUMF_dom"/>
</dbReference>
<evidence type="ECO:0000259" key="1">
    <source>
        <dbReference type="Pfam" id="PF03781"/>
    </source>
</evidence>
<dbReference type="Gene3D" id="3.90.1580.10">
    <property type="entry name" value="paralog of FGE (formylglycine-generating enzyme)"/>
    <property type="match status" value="1"/>
</dbReference>
<reference evidence="2" key="1">
    <citation type="submission" date="2017-07" db="EMBL/GenBank/DDBJ databases">
        <title>The cable genome - Insights into the physiology and evolution of filamentous bacteria capable of sulfide oxidation via long distance electron transfer.</title>
        <authorList>
            <person name="Thorup C."/>
            <person name="Bjerg J.T."/>
            <person name="Schreiber L."/>
            <person name="Nielsen L.P."/>
            <person name="Kjeldsen K.U."/>
            <person name="Boesen T."/>
            <person name="Boggild A."/>
            <person name="Meysman F."/>
            <person name="Geelhoed J."/>
            <person name="Schramm A."/>
        </authorList>
    </citation>
    <scope>NUCLEOTIDE SEQUENCE [LARGE SCALE GENOMIC DNA]</scope>
    <source>
        <strain evidence="2">GS</strain>
    </source>
</reference>
<dbReference type="Proteomes" id="UP000316238">
    <property type="component" value="Unassembled WGS sequence"/>
</dbReference>
<dbReference type="InterPro" id="IPR042095">
    <property type="entry name" value="SUMF_sf"/>
</dbReference>
<dbReference type="InterPro" id="IPR016187">
    <property type="entry name" value="CTDL_fold"/>
</dbReference>
<dbReference type="SUPFAM" id="SSF56436">
    <property type="entry name" value="C-type lectin-like"/>
    <property type="match status" value="1"/>
</dbReference>
<name>A0A521FYK5_9BACT</name>
<organism evidence="2 3">
    <name type="scientific">Candidatus Electronema aureum</name>
    <dbReference type="NCBI Taxonomy" id="2005002"/>
    <lineage>
        <taxon>Bacteria</taxon>
        <taxon>Pseudomonadati</taxon>
        <taxon>Thermodesulfobacteriota</taxon>
        <taxon>Desulfobulbia</taxon>
        <taxon>Desulfobulbales</taxon>
        <taxon>Desulfobulbaceae</taxon>
        <taxon>Candidatus Electronema</taxon>
    </lineage>
</organism>
<dbReference type="GO" id="GO:0120147">
    <property type="term" value="F:formylglycine-generating oxidase activity"/>
    <property type="evidence" value="ECO:0007669"/>
    <property type="project" value="TreeGrafter"/>
</dbReference>
<keyword evidence="3" id="KW-1185">Reference proteome</keyword>
<evidence type="ECO:0000313" key="2">
    <source>
        <dbReference type="EMBL" id="TAA73830.1"/>
    </source>
</evidence>
<dbReference type="Pfam" id="PF03781">
    <property type="entry name" value="FGE-sulfatase"/>
    <property type="match status" value="1"/>
</dbReference>
<evidence type="ECO:0000313" key="3">
    <source>
        <dbReference type="Proteomes" id="UP000316238"/>
    </source>
</evidence>
<protein>
    <submittedName>
        <fullName evidence="2">Sulfatase-modifying factor enzyme 1</fullName>
    </submittedName>
</protein>